<feature type="region of interest" description="Disordered" evidence="1">
    <location>
        <begin position="23"/>
        <end position="76"/>
    </location>
</feature>
<evidence type="ECO:0000313" key="4">
    <source>
        <dbReference type="Proteomes" id="UP001258207"/>
    </source>
</evidence>
<evidence type="ECO:0000313" key="3">
    <source>
        <dbReference type="EMBL" id="WNC09762.1"/>
    </source>
</evidence>
<sequence length="76" mass="8207">MKLPLLGTIAAFTLVAAGTTFAAESSTEQNAQGVSDSTVMTQEKNVKVEQKQQKQQKQSDENQRGRPTEQTNPAAN</sequence>
<evidence type="ECO:0000256" key="2">
    <source>
        <dbReference type="SAM" id="SignalP"/>
    </source>
</evidence>
<dbReference type="EMBL" id="CP134081">
    <property type="protein sequence ID" value="WNC09762.1"/>
    <property type="molecule type" value="Genomic_DNA"/>
</dbReference>
<feature type="chain" id="PRO_5042571277" evidence="2">
    <location>
        <begin position="23"/>
        <end position="76"/>
    </location>
</feature>
<name>A0AAJ6MT57_9PSED</name>
<organism evidence="3 4">
    <name type="scientific">Pseudomonas coleopterorum</name>
    <dbReference type="NCBI Taxonomy" id="1605838"/>
    <lineage>
        <taxon>Bacteria</taxon>
        <taxon>Pseudomonadati</taxon>
        <taxon>Pseudomonadota</taxon>
        <taxon>Gammaproteobacteria</taxon>
        <taxon>Pseudomonadales</taxon>
        <taxon>Pseudomonadaceae</taxon>
        <taxon>Pseudomonas</taxon>
    </lineage>
</organism>
<protein>
    <submittedName>
        <fullName evidence="3">Uncharacterized protein</fullName>
    </submittedName>
</protein>
<dbReference type="Proteomes" id="UP001258207">
    <property type="component" value="Chromosome"/>
</dbReference>
<dbReference type="AlphaFoldDB" id="A0AAJ6MT57"/>
<accession>A0AAJ6MT57</accession>
<evidence type="ECO:0000256" key="1">
    <source>
        <dbReference type="SAM" id="MobiDB-lite"/>
    </source>
</evidence>
<feature type="signal peptide" evidence="2">
    <location>
        <begin position="1"/>
        <end position="22"/>
    </location>
</feature>
<reference evidence="3" key="1">
    <citation type="submission" date="2023-09" db="EMBL/GenBank/DDBJ databases">
        <title>First report of Pseudomonas coleopterorum DJ13 causing leaf spot on Rhododendron pulchrum Sweet in China.</title>
        <authorList>
            <person name="Zhang Y."/>
        </authorList>
    </citation>
    <scope>NUCLEOTIDE SEQUENCE</scope>
    <source>
        <strain evidence="3">DJ13</strain>
    </source>
</reference>
<proteinExistence type="predicted"/>
<feature type="compositionally biased region" description="Basic and acidic residues" evidence="1">
    <location>
        <begin position="44"/>
        <end position="67"/>
    </location>
</feature>
<gene>
    <name evidence="3" type="ORF">RI108_21355</name>
</gene>
<feature type="compositionally biased region" description="Polar residues" evidence="1">
    <location>
        <begin position="23"/>
        <end position="41"/>
    </location>
</feature>
<dbReference type="RefSeq" id="WP_310791981.1">
    <property type="nucleotide sequence ID" value="NZ_CP134081.1"/>
</dbReference>
<keyword evidence="2" id="KW-0732">Signal</keyword>